<gene>
    <name evidence="6" type="ORF">GCM10010411_43910</name>
</gene>
<organism evidence="6 7">
    <name type="scientific">Actinomadura fulvescens</name>
    <dbReference type="NCBI Taxonomy" id="46160"/>
    <lineage>
        <taxon>Bacteria</taxon>
        <taxon>Bacillati</taxon>
        <taxon>Actinomycetota</taxon>
        <taxon>Actinomycetes</taxon>
        <taxon>Streptosporangiales</taxon>
        <taxon>Thermomonosporaceae</taxon>
        <taxon>Actinomadura</taxon>
    </lineage>
</organism>
<feature type="chain" id="PRO_5046769028" description="GH26 domain-containing protein" evidence="4">
    <location>
        <begin position="26"/>
        <end position="328"/>
    </location>
</feature>
<dbReference type="Gene3D" id="3.20.20.80">
    <property type="entry name" value="Glycosidases"/>
    <property type="match status" value="1"/>
</dbReference>
<keyword evidence="7" id="KW-1185">Reference proteome</keyword>
<evidence type="ECO:0000256" key="1">
    <source>
        <dbReference type="ARBA" id="ARBA00022801"/>
    </source>
</evidence>
<protein>
    <recommendedName>
        <fullName evidence="5">GH26 domain-containing protein</fullName>
    </recommendedName>
</protein>
<dbReference type="RefSeq" id="WP_344543575.1">
    <property type="nucleotide sequence ID" value="NZ_BAAATD010000005.1"/>
</dbReference>
<keyword evidence="2 3" id="KW-0326">Glycosidase</keyword>
<keyword evidence="1 3" id="KW-0378">Hydrolase</keyword>
<comment type="similarity">
    <text evidence="3">Belongs to the glycosyl hydrolase 26 family.</text>
</comment>
<dbReference type="PROSITE" id="PS51764">
    <property type="entry name" value="GH26"/>
    <property type="match status" value="1"/>
</dbReference>
<evidence type="ECO:0000256" key="2">
    <source>
        <dbReference type="ARBA" id="ARBA00023295"/>
    </source>
</evidence>
<keyword evidence="4" id="KW-0732">Signal</keyword>
<dbReference type="Pfam" id="PF02156">
    <property type="entry name" value="Glyco_hydro_26"/>
    <property type="match status" value="1"/>
</dbReference>
<evidence type="ECO:0000313" key="7">
    <source>
        <dbReference type="Proteomes" id="UP001501509"/>
    </source>
</evidence>
<evidence type="ECO:0000313" key="6">
    <source>
        <dbReference type="EMBL" id="GAA2604981.1"/>
    </source>
</evidence>
<accession>A0ABP6CAA2</accession>
<feature type="active site" description="Proton donor" evidence="3">
    <location>
        <position position="142"/>
    </location>
</feature>
<dbReference type="InterPro" id="IPR022790">
    <property type="entry name" value="GH26_dom"/>
</dbReference>
<evidence type="ECO:0000256" key="3">
    <source>
        <dbReference type="PROSITE-ProRule" id="PRU01100"/>
    </source>
</evidence>
<comment type="caution">
    <text evidence="6">The sequence shown here is derived from an EMBL/GenBank/DDBJ whole genome shotgun (WGS) entry which is preliminary data.</text>
</comment>
<dbReference type="EMBL" id="BAAATD010000005">
    <property type="protein sequence ID" value="GAA2604981.1"/>
    <property type="molecule type" value="Genomic_DNA"/>
</dbReference>
<sequence>MVSPRTLRGGAFVIVLLLAASLSVACGGDSADRPRPRVALGVAAQNRAEIQQREEETGHRMAGIRAFRRWDEPIFDSGMRWARSGGRELYLSIKSKRLNNAVIPWRDIANAEPGDPLYADMLSQSRQLKDFGASVYLIFNHEPEARPSRAMGTPADFVAAWRKLVKVHRKAGVRNVRYVWTVTAIAFSRNGGREAREFYPGDAYVDGIGVDAYNWYRCLSPTNPWMSLAELIEPHRLFGAAHPGKELMVLEWASAEDPQSPGRKAAWLRDAAELLQRPPYAAYTALIYWDGRHVPEASHIRCDLDYRSSASALSAWRQITDSAPYRFH</sequence>
<dbReference type="PROSITE" id="PS51257">
    <property type="entry name" value="PROKAR_LIPOPROTEIN"/>
    <property type="match status" value="1"/>
</dbReference>
<dbReference type="InterPro" id="IPR017853">
    <property type="entry name" value="GH"/>
</dbReference>
<dbReference type="SUPFAM" id="SSF51445">
    <property type="entry name" value="(Trans)glycosidases"/>
    <property type="match status" value="1"/>
</dbReference>
<name>A0ABP6CAA2_9ACTN</name>
<evidence type="ECO:0000259" key="5">
    <source>
        <dbReference type="PROSITE" id="PS51764"/>
    </source>
</evidence>
<feature type="domain" description="GH26" evidence="5">
    <location>
        <begin position="13"/>
        <end position="328"/>
    </location>
</feature>
<dbReference type="Proteomes" id="UP001501509">
    <property type="component" value="Unassembled WGS sequence"/>
</dbReference>
<proteinExistence type="inferred from homology"/>
<feature type="signal peptide" evidence="4">
    <location>
        <begin position="1"/>
        <end position="25"/>
    </location>
</feature>
<reference evidence="7" key="1">
    <citation type="journal article" date="2019" name="Int. J. Syst. Evol. Microbiol.">
        <title>The Global Catalogue of Microorganisms (GCM) 10K type strain sequencing project: providing services to taxonomists for standard genome sequencing and annotation.</title>
        <authorList>
            <consortium name="The Broad Institute Genomics Platform"/>
            <consortium name="The Broad Institute Genome Sequencing Center for Infectious Disease"/>
            <person name="Wu L."/>
            <person name="Ma J."/>
        </authorList>
    </citation>
    <scope>NUCLEOTIDE SEQUENCE [LARGE SCALE GENOMIC DNA]</scope>
    <source>
        <strain evidence="7">JCM 6833</strain>
    </source>
</reference>
<evidence type="ECO:0000256" key="4">
    <source>
        <dbReference type="SAM" id="SignalP"/>
    </source>
</evidence>
<feature type="active site" description="Nucleophile" evidence="3">
    <location>
        <position position="251"/>
    </location>
</feature>